<feature type="signal peptide" evidence="1">
    <location>
        <begin position="1"/>
        <end position="25"/>
    </location>
</feature>
<reference evidence="3" key="1">
    <citation type="submission" date="2021-02" db="EMBL/GenBank/DDBJ databases">
        <title>Strain Y2R2, a novel species of the genus Halomonas.</title>
        <authorList>
            <person name="Huang H."/>
        </authorList>
    </citation>
    <scope>NUCLEOTIDE SEQUENCE</scope>
    <source>
        <strain evidence="3">Y2R2</strain>
    </source>
</reference>
<sequence>MRQGITTLLTAAVLSIGLMSATAHAQEAGSALTQAQAPAANFTDEQLQQFVDASRELRGLIEEYNPRIQQAPSDAEKQSLMQEANNKMVGVVESKGLDANTYGAIGNAVQSDPELANRVKELAQGTN</sequence>
<gene>
    <name evidence="3" type="ORF">E4T21_06855</name>
</gene>
<evidence type="ECO:0000256" key="1">
    <source>
        <dbReference type="SAM" id="SignalP"/>
    </source>
</evidence>
<dbReference type="KEGG" id="hbh:E4T21_06855"/>
<keyword evidence="1" id="KW-0732">Signal</keyword>
<dbReference type="RefSeq" id="WP_149284299.1">
    <property type="nucleotide sequence ID" value="NZ_CP038437.2"/>
</dbReference>
<dbReference type="AlphaFoldDB" id="A0A5C1NGE7"/>
<proteinExistence type="predicted"/>
<name>A0A5C1NGE7_9GAMM</name>
<protein>
    <submittedName>
        <fullName evidence="3">DUF4168 domain-containing protein</fullName>
    </submittedName>
</protein>
<feature type="chain" id="PRO_5022958227" evidence="1">
    <location>
        <begin position="26"/>
        <end position="127"/>
    </location>
</feature>
<dbReference type="EMBL" id="CP038437">
    <property type="protein sequence ID" value="QEM81285.1"/>
    <property type="molecule type" value="Genomic_DNA"/>
</dbReference>
<dbReference type="Pfam" id="PF13767">
    <property type="entry name" value="DUF4168"/>
    <property type="match status" value="1"/>
</dbReference>
<feature type="domain" description="DUF4168" evidence="2">
    <location>
        <begin position="44"/>
        <end position="119"/>
    </location>
</feature>
<organism evidence="3 4">
    <name type="scientific">Halomonas binhaiensis</name>
    <dbReference type="NCBI Taxonomy" id="2562282"/>
    <lineage>
        <taxon>Bacteria</taxon>
        <taxon>Pseudomonadati</taxon>
        <taxon>Pseudomonadota</taxon>
        <taxon>Gammaproteobacteria</taxon>
        <taxon>Oceanospirillales</taxon>
        <taxon>Halomonadaceae</taxon>
        <taxon>Halomonas</taxon>
    </lineage>
</organism>
<evidence type="ECO:0000259" key="2">
    <source>
        <dbReference type="Pfam" id="PF13767"/>
    </source>
</evidence>
<dbReference type="InterPro" id="IPR025433">
    <property type="entry name" value="DUF4168"/>
</dbReference>
<accession>A0A5C1NGE7</accession>
<evidence type="ECO:0000313" key="4">
    <source>
        <dbReference type="Proteomes" id="UP000324285"/>
    </source>
</evidence>
<evidence type="ECO:0000313" key="3">
    <source>
        <dbReference type="EMBL" id="QEM81285.1"/>
    </source>
</evidence>
<keyword evidence="4" id="KW-1185">Reference proteome</keyword>
<dbReference type="OrthoDB" id="6900175at2"/>
<dbReference type="Proteomes" id="UP000324285">
    <property type="component" value="Chromosome"/>
</dbReference>